<reference evidence="3 4" key="1">
    <citation type="journal article" date="2016" name="Sci. Rep.">
        <title>Metabolic traits of an uncultured archaeal lineage -MSBL1- from brine pools of the Red Sea.</title>
        <authorList>
            <person name="Mwirichia R."/>
            <person name="Alam I."/>
            <person name="Rashid M."/>
            <person name="Vinu M."/>
            <person name="Ba-Alawi W."/>
            <person name="Anthony Kamau A."/>
            <person name="Kamanda Ngugi D."/>
            <person name="Goker M."/>
            <person name="Klenk H.P."/>
            <person name="Bajic V."/>
            <person name="Stingl U."/>
        </authorList>
    </citation>
    <scope>NUCLEOTIDE SEQUENCE [LARGE SCALE GENOMIC DNA]</scope>
    <source>
        <strain evidence="3">SCGC-AAA261F19</strain>
    </source>
</reference>
<accession>A0A133VAQ8</accession>
<evidence type="ECO:0000256" key="1">
    <source>
        <dbReference type="SAM" id="MobiDB-lite"/>
    </source>
</evidence>
<gene>
    <name evidence="3" type="ORF">AKJ45_01345</name>
</gene>
<protein>
    <submittedName>
        <fullName evidence="3">Uncharacterized protein</fullName>
    </submittedName>
</protein>
<feature type="compositionally biased region" description="Basic and acidic residues" evidence="1">
    <location>
        <begin position="51"/>
        <end position="61"/>
    </location>
</feature>
<dbReference type="Proteomes" id="UP000070565">
    <property type="component" value="Unassembled WGS sequence"/>
</dbReference>
<sequence length="346" mass="39104">MIKAKQGVAIILIVLVTLSFLATFTKPVFAQKEEKDKPKYQDQEEEEEEKEREVEIEKEDKEVEIESTLSKEGAPGEIENKFEVEFSVDEEVEIELKYAEEVETENIEREMELEFAVEFDSIIEFIDNDGDGLYDKGEEASVYDLDDAEFASIDYTTDVIDNVLKHIISAQTTDGIFKVTLHVAGRTLVVENNLVRPNEVKIDIIISGYNYTNENSKIALRTKIESTMETEEEKSEEDDEERVEVVSENYQGFFSWKKTALVDGMSKEVKSTAVSEDPEEGEKEFYLIYEHGDSIVHDPKIGVLGAVGMAAGVAAVMPWLIVIVAAIIATFISIGVTRYTVLRRVH</sequence>
<evidence type="ECO:0000313" key="4">
    <source>
        <dbReference type="Proteomes" id="UP000070565"/>
    </source>
</evidence>
<dbReference type="AlphaFoldDB" id="A0A133VAQ8"/>
<proteinExistence type="predicted"/>
<evidence type="ECO:0000313" key="3">
    <source>
        <dbReference type="EMBL" id="KXB03536.1"/>
    </source>
</evidence>
<keyword evidence="4" id="KW-1185">Reference proteome</keyword>
<feature type="transmembrane region" description="Helical" evidence="2">
    <location>
        <begin position="303"/>
        <end position="336"/>
    </location>
</feature>
<name>A0A133VAQ8_9EURY</name>
<keyword evidence="2" id="KW-0812">Transmembrane</keyword>
<evidence type="ECO:0000256" key="2">
    <source>
        <dbReference type="SAM" id="Phobius"/>
    </source>
</evidence>
<organism evidence="3 4">
    <name type="scientific">candidate division MSBL1 archaeon SCGC-AAA261F19</name>
    <dbReference type="NCBI Taxonomy" id="1698275"/>
    <lineage>
        <taxon>Archaea</taxon>
        <taxon>Methanobacteriati</taxon>
        <taxon>Methanobacteriota</taxon>
        <taxon>candidate division MSBL1</taxon>
    </lineage>
</organism>
<dbReference type="EMBL" id="LHXZ01000010">
    <property type="protein sequence ID" value="KXB03536.1"/>
    <property type="molecule type" value="Genomic_DNA"/>
</dbReference>
<keyword evidence="2" id="KW-1133">Transmembrane helix</keyword>
<comment type="caution">
    <text evidence="3">The sequence shown here is derived from an EMBL/GenBank/DDBJ whole genome shotgun (WGS) entry which is preliminary data.</text>
</comment>
<feature type="compositionally biased region" description="Basic and acidic residues" evidence="1">
    <location>
        <begin position="33"/>
        <end position="42"/>
    </location>
</feature>
<keyword evidence="2" id="KW-0472">Membrane</keyword>
<feature type="region of interest" description="Disordered" evidence="1">
    <location>
        <begin position="33"/>
        <end position="70"/>
    </location>
</feature>